<organism evidence="1 4">
    <name type="scientific">Phocaeicola vulgatus</name>
    <name type="common">Bacteroides vulgatus</name>
    <dbReference type="NCBI Taxonomy" id="821"/>
    <lineage>
        <taxon>Bacteria</taxon>
        <taxon>Pseudomonadati</taxon>
        <taxon>Bacteroidota</taxon>
        <taxon>Bacteroidia</taxon>
        <taxon>Bacteroidales</taxon>
        <taxon>Bacteroidaceae</taxon>
        <taxon>Phocaeicola</taxon>
    </lineage>
</organism>
<sequence>MDEVGACMTQCIVYDETTKESETFCSLTAAKKWMRERIKQKHEVSGQKYRVYSDGEFVNCGSISLTGSNKSFVANTRQTKKGYP</sequence>
<gene>
    <name evidence="2" type="ORF">GAZ06_05400</name>
    <name evidence="1" type="ORF">GAZ09_10785</name>
</gene>
<dbReference type="Proteomes" id="UP000483142">
    <property type="component" value="Unassembled WGS sequence"/>
</dbReference>
<reference evidence="3 4" key="1">
    <citation type="journal article" date="2019" name="Nat. Med.">
        <title>A library of human gut bacterial isolates paired with longitudinal multiomics data enables mechanistic microbiome research.</title>
        <authorList>
            <person name="Poyet M."/>
            <person name="Groussin M."/>
            <person name="Gibbons S.M."/>
            <person name="Avila-Pacheco J."/>
            <person name="Jiang X."/>
            <person name="Kearney S.M."/>
            <person name="Perrotta A.R."/>
            <person name="Berdy B."/>
            <person name="Zhao S."/>
            <person name="Lieberman T.D."/>
            <person name="Swanson P.K."/>
            <person name="Smith M."/>
            <person name="Roesemann S."/>
            <person name="Alexander J.E."/>
            <person name="Rich S.A."/>
            <person name="Livny J."/>
            <person name="Vlamakis H."/>
            <person name="Clish C."/>
            <person name="Bullock K."/>
            <person name="Deik A."/>
            <person name="Scott J."/>
            <person name="Pierce K.A."/>
            <person name="Xavier R.J."/>
            <person name="Alm E.J."/>
        </authorList>
    </citation>
    <scope>NUCLEOTIDE SEQUENCE [LARGE SCALE GENOMIC DNA]</scope>
    <source>
        <strain evidence="2 3">BIOML-A140</strain>
        <strain evidence="1 4">BIOML-A141</strain>
    </source>
</reference>
<evidence type="ECO:0000313" key="2">
    <source>
        <dbReference type="EMBL" id="KAB6480392.1"/>
    </source>
</evidence>
<comment type="caution">
    <text evidence="1">The sequence shown here is derived from an EMBL/GenBank/DDBJ whole genome shotgun (WGS) entry which is preliminary data.</text>
</comment>
<evidence type="ECO:0000313" key="4">
    <source>
        <dbReference type="Proteomes" id="UP000483142"/>
    </source>
</evidence>
<evidence type="ECO:0000313" key="3">
    <source>
        <dbReference type="Proteomes" id="UP000468344"/>
    </source>
</evidence>
<accession>A0A6G0GP81</accession>
<dbReference type="AlphaFoldDB" id="A0A6G0GP81"/>
<name>A0A6G0GP81_PHOVU</name>
<proteinExistence type="predicted"/>
<evidence type="ECO:0000313" key="1">
    <source>
        <dbReference type="EMBL" id="KAB6452882.1"/>
    </source>
</evidence>
<dbReference type="Proteomes" id="UP000468344">
    <property type="component" value="Unassembled WGS sequence"/>
</dbReference>
<dbReference type="EMBL" id="WDBZ01000019">
    <property type="protein sequence ID" value="KAB6452882.1"/>
    <property type="molecule type" value="Genomic_DNA"/>
</dbReference>
<protein>
    <submittedName>
        <fullName evidence="1">Uncharacterized protein</fullName>
    </submittedName>
</protein>
<dbReference type="EMBL" id="WDBY01000006">
    <property type="protein sequence ID" value="KAB6480392.1"/>
    <property type="molecule type" value="Genomic_DNA"/>
</dbReference>